<keyword evidence="10" id="KW-1185">Reference proteome</keyword>
<dbReference type="AlphaFoldDB" id="A0A6J8ERL5"/>
<feature type="domain" description="DDE Tnp4" evidence="8">
    <location>
        <begin position="548"/>
        <end position="666"/>
    </location>
</feature>
<comment type="subcellular location">
    <subcellularLocation>
        <location evidence="2">Nucleus</location>
    </subcellularLocation>
</comment>
<proteinExistence type="inferred from homology"/>
<keyword evidence="4" id="KW-0540">Nuclease</keyword>
<name>A0A6J8ERL5_MYTCO</name>
<keyword evidence="6 9" id="KW-0378">Hydrolase</keyword>
<dbReference type="InterPro" id="IPR011990">
    <property type="entry name" value="TPR-like_helical_dom_sf"/>
</dbReference>
<dbReference type="Proteomes" id="UP000507470">
    <property type="component" value="Unassembled WGS sequence"/>
</dbReference>
<dbReference type="InterPro" id="IPR045249">
    <property type="entry name" value="HARBI1-like"/>
</dbReference>
<dbReference type="OrthoDB" id="10321791at2759"/>
<keyword evidence="5" id="KW-0479">Metal-binding</keyword>
<dbReference type="EC" id="3.1.-.-" evidence="9"/>
<accession>A0A6J8ERL5</accession>
<gene>
    <name evidence="9" type="ORF">MCOR_55171</name>
</gene>
<dbReference type="GO" id="GO:0004518">
    <property type="term" value="F:nuclease activity"/>
    <property type="evidence" value="ECO:0007669"/>
    <property type="project" value="UniProtKB-KW"/>
</dbReference>
<comment type="cofactor">
    <cofactor evidence="1">
        <name>a divalent metal cation</name>
        <dbReference type="ChEBI" id="CHEBI:60240"/>
    </cofactor>
</comment>
<evidence type="ECO:0000259" key="8">
    <source>
        <dbReference type="Pfam" id="PF13359"/>
    </source>
</evidence>
<dbReference type="Pfam" id="PF13359">
    <property type="entry name" value="DDE_Tnp_4"/>
    <property type="match status" value="1"/>
</dbReference>
<evidence type="ECO:0000256" key="5">
    <source>
        <dbReference type="ARBA" id="ARBA00022723"/>
    </source>
</evidence>
<dbReference type="SUPFAM" id="SSF48452">
    <property type="entry name" value="TPR-like"/>
    <property type="match status" value="1"/>
</dbReference>
<dbReference type="GO" id="GO:0016787">
    <property type="term" value="F:hydrolase activity"/>
    <property type="evidence" value="ECO:0007669"/>
    <property type="project" value="UniProtKB-KW"/>
</dbReference>
<keyword evidence="7" id="KW-0539">Nucleus</keyword>
<protein>
    <submittedName>
        <fullName evidence="9">HARBI1</fullName>
        <ecNumber evidence="9">3.1.-.-</ecNumber>
    </submittedName>
</protein>
<dbReference type="PANTHER" id="PTHR22930:SF289">
    <property type="entry name" value="DDE TNP4 DOMAIN-CONTAINING PROTEIN-RELATED"/>
    <property type="match status" value="1"/>
</dbReference>
<evidence type="ECO:0000313" key="10">
    <source>
        <dbReference type="Proteomes" id="UP000507470"/>
    </source>
</evidence>
<organism evidence="9 10">
    <name type="scientific">Mytilus coruscus</name>
    <name type="common">Sea mussel</name>
    <dbReference type="NCBI Taxonomy" id="42192"/>
    <lineage>
        <taxon>Eukaryota</taxon>
        <taxon>Metazoa</taxon>
        <taxon>Spiralia</taxon>
        <taxon>Lophotrochozoa</taxon>
        <taxon>Mollusca</taxon>
        <taxon>Bivalvia</taxon>
        <taxon>Autobranchia</taxon>
        <taxon>Pteriomorphia</taxon>
        <taxon>Mytilida</taxon>
        <taxon>Mytiloidea</taxon>
        <taxon>Mytilidae</taxon>
        <taxon>Mytilinae</taxon>
        <taxon>Mytilus</taxon>
    </lineage>
</organism>
<evidence type="ECO:0000256" key="7">
    <source>
        <dbReference type="ARBA" id="ARBA00023242"/>
    </source>
</evidence>
<dbReference type="GO" id="GO:0046872">
    <property type="term" value="F:metal ion binding"/>
    <property type="evidence" value="ECO:0007669"/>
    <property type="project" value="UniProtKB-KW"/>
</dbReference>
<comment type="similarity">
    <text evidence="3">Belongs to the HARBI1 family.</text>
</comment>
<dbReference type="EMBL" id="CACVKT020009739">
    <property type="protein sequence ID" value="CAC5423168.1"/>
    <property type="molecule type" value="Genomic_DNA"/>
</dbReference>
<evidence type="ECO:0000256" key="1">
    <source>
        <dbReference type="ARBA" id="ARBA00001968"/>
    </source>
</evidence>
<reference evidence="9 10" key="1">
    <citation type="submission" date="2020-06" db="EMBL/GenBank/DDBJ databases">
        <authorList>
            <person name="Li R."/>
            <person name="Bekaert M."/>
        </authorList>
    </citation>
    <scope>NUCLEOTIDE SEQUENCE [LARGE SCALE GENOMIC DNA]</scope>
    <source>
        <strain evidence="10">wild</strain>
    </source>
</reference>
<sequence length="710" mass="81523">MGNNVSFSYTQKTGASEITAADKQYIRTSSEVKGESENVCCDNEFIASGKKEEYNKISMSSDSNKSHDVSMQDNNLEGATAYVHDHSSVLLENMEQNHSESRQGFKTKSQTCENIKPNLDMISSATANSKQTVCLQLPSKPVVKAKPLCLPSFQKDTKSKSATVPVKSKKSVKQLDFNNHVTDGQPSEIVVFSNNVQEEVSNEALLELADLQLKNGNQHEAKTNIAHILTRLDQEFNLMRTSKRVDQSQNMLDGHSKNIGKQYKMCSLLLMKLPDSVLDAMRCLYTGLVYYGNPELYEYEKISSDIWRRFQEEVVNNFKVAYQEMADLVFICNDLYERHTRIILFIAFELTTKFVKLMSKLPEDSKLNIYTLIPRLWLICARCHYIVKEFIKAQEVLNLLCKDPRQCNNIDVLELWAFCLLHTEKYTLAKQKVELAIKVARTEEQKFRFQKLEEHLIQKIQQVMLALRFYASGSFLEVIETRWVWIKPQPKDQFIKWPARQEERDRNKQGFFRGGLFPGVIGCIDGTREDTKAPSEDEPATLIEKVGTPSMCKAYVTMKWPGSTHDSHMFRASDVSTYLQIRHRSIDDGFLLGDSGYPCSKFLLTPYLHPATPSQEAYNRAHTRTRCTIERVFGWWKRRFHVLHGEVRMKPAKVCRIIGACAILHNIAIMLREPMEDDESGENQEDVGQMNYNGPEDGRTIRNFITTSYF</sequence>
<evidence type="ECO:0000313" key="9">
    <source>
        <dbReference type="EMBL" id="CAC5423168.1"/>
    </source>
</evidence>
<evidence type="ECO:0000256" key="6">
    <source>
        <dbReference type="ARBA" id="ARBA00022801"/>
    </source>
</evidence>
<dbReference type="GO" id="GO:0005634">
    <property type="term" value="C:nucleus"/>
    <property type="evidence" value="ECO:0007669"/>
    <property type="project" value="UniProtKB-SubCell"/>
</dbReference>
<dbReference type="PANTHER" id="PTHR22930">
    <property type="match status" value="1"/>
</dbReference>
<evidence type="ECO:0000256" key="3">
    <source>
        <dbReference type="ARBA" id="ARBA00006958"/>
    </source>
</evidence>
<evidence type="ECO:0000256" key="2">
    <source>
        <dbReference type="ARBA" id="ARBA00004123"/>
    </source>
</evidence>
<dbReference type="InterPro" id="IPR027806">
    <property type="entry name" value="HARBI1_dom"/>
</dbReference>
<evidence type="ECO:0000256" key="4">
    <source>
        <dbReference type="ARBA" id="ARBA00022722"/>
    </source>
</evidence>